<dbReference type="Proteomes" id="UP000221168">
    <property type="component" value="Unassembled WGS sequence"/>
</dbReference>
<keyword evidence="4" id="KW-1185">Reference proteome</keyword>
<gene>
    <name evidence="3" type="ORF">CSC94_17845</name>
</gene>
<organism evidence="3 4">
    <name type="scientific">Zhengella mangrovi</name>
    <dbReference type="NCBI Taxonomy" id="1982044"/>
    <lineage>
        <taxon>Bacteria</taxon>
        <taxon>Pseudomonadati</taxon>
        <taxon>Pseudomonadota</taxon>
        <taxon>Alphaproteobacteria</taxon>
        <taxon>Hyphomicrobiales</taxon>
        <taxon>Notoacmeibacteraceae</taxon>
        <taxon>Zhengella</taxon>
    </lineage>
</organism>
<sequence>MPFFARPRGRSFARRTPPPPSRPLQRIAGLAACFLAVSGAGAAQAAGLSFSGHVPAADHRDFFAVNDMAIHLGPEAGFRLHIRNPGKEDVQVALTVSPDPASSRMRLIGFPARIAAGASGSFLLVVSGALPAREGRYKVCLSRQPAGNFPVRTDCLQLRSIPADRAGSKRGPFARSAARRGP</sequence>
<evidence type="ECO:0000313" key="3">
    <source>
        <dbReference type="EMBL" id="PHP65711.1"/>
    </source>
</evidence>
<evidence type="ECO:0000256" key="1">
    <source>
        <dbReference type="SAM" id="MobiDB-lite"/>
    </source>
</evidence>
<name>A0A2G1QJS3_9HYPH</name>
<feature type="region of interest" description="Disordered" evidence="1">
    <location>
        <begin position="1"/>
        <end position="22"/>
    </location>
</feature>
<feature type="chain" id="PRO_5013719990" description="EfeO-type cupredoxin-like domain-containing protein" evidence="2">
    <location>
        <begin position="46"/>
        <end position="182"/>
    </location>
</feature>
<dbReference type="EMBL" id="PDVP01000013">
    <property type="protein sequence ID" value="PHP65711.1"/>
    <property type="molecule type" value="Genomic_DNA"/>
</dbReference>
<accession>A0A2G1QJS3</accession>
<evidence type="ECO:0000313" key="4">
    <source>
        <dbReference type="Proteomes" id="UP000221168"/>
    </source>
</evidence>
<proteinExistence type="predicted"/>
<dbReference type="AlphaFoldDB" id="A0A2G1QJS3"/>
<feature type="signal peptide" evidence="2">
    <location>
        <begin position="1"/>
        <end position="45"/>
    </location>
</feature>
<protein>
    <recommendedName>
        <fullName evidence="5">EfeO-type cupredoxin-like domain-containing protein</fullName>
    </recommendedName>
</protein>
<keyword evidence="2" id="KW-0732">Signal</keyword>
<reference evidence="3 4" key="1">
    <citation type="submission" date="2017-10" db="EMBL/GenBank/DDBJ databases">
        <title>Sedimentibacterium mangrovi gen. nov., sp. nov., a novel member of family Phyllobacteriacea isolated from mangrove sediment.</title>
        <authorList>
            <person name="Liao H."/>
            <person name="Tian Y."/>
        </authorList>
    </citation>
    <scope>NUCLEOTIDE SEQUENCE [LARGE SCALE GENOMIC DNA]</scope>
    <source>
        <strain evidence="3 4">X9-2-2</strain>
    </source>
</reference>
<evidence type="ECO:0008006" key="5">
    <source>
        <dbReference type="Google" id="ProtNLM"/>
    </source>
</evidence>
<evidence type="ECO:0000256" key="2">
    <source>
        <dbReference type="SAM" id="SignalP"/>
    </source>
</evidence>
<comment type="caution">
    <text evidence="3">The sequence shown here is derived from an EMBL/GenBank/DDBJ whole genome shotgun (WGS) entry which is preliminary data.</text>
</comment>